<keyword evidence="1" id="KW-0472">Membrane</keyword>
<accession>A0A1V4QG37</accession>
<evidence type="ECO:0000313" key="3">
    <source>
        <dbReference type="Proteomes" id="UP000191663"/>
    </source>
</evidence>
<gene>
    <name evidence="2" type="ORF">BXT86_01690</name>
</gene>
<proteinExistence type="predicted"/>
<organism evidence="2 3">
    <name type="scientific">candidate division WOR-3 bacterium 4484_100</name>
    <dbReference type="NCBI Taxonomy" id="1936077"/>
    <lineage>
        <taxon>Bacteria</taxon>
        <taxon>Bacteria division WOR-3</taxon>
    </lineage>
</organism>
<protein>
    <recommendedName>
        <fullName evidence="4">Type 4 fimbrial biogenesis protein PilX N-terminal domain-containing protein</fullName>
    </recommendedName>
</protein>
<feature type="transmembrane region" description="Helical" evidence="1">
    <location>
        <begin position="18"/>
        <end position="41"/>
    </location>
</feature>
<keyword evidence="1" id="KW-1133">Transmembrane helix</keyword>
<evidence type="ECO:0000256" key="1">
    <source>
        <dbReference type="SAM" id="Phobius"/>
    </source>
</evidence>
<dbReference type="AlphaFoldDB" id="A0A1V4QG37"/>
<comment type="caution">
    <text evidence="2">The sequence shown here is derived from an EMBL/GenBank/DDBJ whole genome shotgun (WGS) entry which is preliminary data.</text>
</comment>
<dbReference type="Proteomes" id="UP000191663">
    <property type="component" value="Unassembled WGS sequence"/>
</dbReference>
<dbReference type="EMBL" id="MUKB01000021">
    <property type="protein sequence ID" value="OPX18343.1"/>
    <property type="molecule type" value="Genomic_DNA"/>
</dbReference>
<keyword evidence="1" id="KW-0812">Transmembrane</keyword>
<reference evidence="3" key="1">
    <citation type="submission" date="2017-01" db="EMBL/GenBank/DDBJ databases">
        <title>Novel pathways for hydrocarbon cycling and metabolic interdependencies in hydrothermal sediment communities.</title>
        <authorList>
            <person name="Dombrowski N."/>
            <person name="Seitz K."/>
            <person name="Teske A."/>
            <person name="Baker B."/>
        </authorList>
    </citation>
    <scope>NUCLEOTIDE SEQUENCE [LARGE SCALE GENOMIC DNA]</scope>
</reference>
<evidence type="ECO:0000313" key="2">
    <source>
        <dbReference type="EMBL" id="OPX18343.1"/>
    </source>
</evidence>
<sequence length="162" mass="17363">MKIAKNYKNCAGAGQQGIALLVAIGTMIIILIIASLAIYLITRGMQVTAGQTRYETAYEAAVASLEIGKKRAEYLNQALDIADTSEVFNVGSYTTNLYVERTASVAITLSGTAMKFARAIAGPGATPATGSYRTYYIRAISTGRAGEQVALEVLQRYTIYTE</sequence>
<name>A0A1V4QG37_UNCW3</name>
<evidence type="ECO:0008006" key="4">
    <source>
        <dbReference type="Google" id="ProtNLM"/>
    </source>
</evidence>